<dbReference type="AlphaFoldDB" id="J6EUA3"/>
<feature type="compositionally biased region" description="Basic and acidic residues" evidence="1">
    <location>
        <begin position="129"/>
        <end position="138"/>
    </location>
</feature>
<feature type="region of interest" description="Disordered" evidence="1">
    <location>
        <begin position="169"/>
        <end position="197"/>
    </location>
</feature>
<evidence type="ECO:0000313" key="3">
    <source>
        <dbReference type="Proteomes" id="UP000002748"/>
    </source>
</evidence>
<feature type="compositionally biased region" description="Polar residues" evidence="1">
    <location>
        <begin position="217"/>
        <end position="227"/>
    </location>
</feature>
<dbReference type="GeneID" id="25988526"/>
<evidence type="ECO:0000256" key="1">
    <source>
        <dbReference type="SAM" id="MobiDB-lite"/>
    </source>
</evidence>
<feature type="region of interest" description="Disordered" evidence="1">
    <location>
        <begin position="217"/>
        <end position="253"/>
    </location>
</feature>
<dbReference type="Proteomes" id="UP000002748">
    <property type="component" value="Unassembled WGS sequence"/>
</dbReference>
<feature type="region of interest" description="Disordered" evidence="1">
    <location>
        <begin position="63"/>
        <end position="151"/>
    </location>
</feature>
<feature type="compositionally biased region" description="Polar residues" evidence="1">
    <location>
        <begin position="81"/>
        <end position="97"/>
    </location>
</feature>
<feature type="compositionally biased region" description="Polar residues" evidence="1">
    <location>
        <begin position="173"/>
        <end position="197"/>
    </location>
</feature>
<feature type="compositionally biased region" description="Polar residues" evidence="1">
    <location>
        <begin position="63"/>
        <end position="73"/>
    </location>
</feature>
<sequence>MDAKPDELVISLGSSHVARILEHLHEHALNTDVDFEDVVPGLSSEMCMKVWEKLKADASATSVTIKSQSQSIETVPAIPDKNTSQVLDSSPSSSTGIHDSEHDDDSGTTIPRPRALVYDTEDSDAEGAGGEHESDIESMRSPSPFLAESDDDELSLQIARKARAAFAEATTKGSSASQPPAQNGASKSVQPTDKNAMQTPAKVDAQAFDWMPINQQPPVSTPNQAQQAPKRRISEGREAIPQSPFSATYKRPKTAAARLAATPKLKSTSGCKHNICLGLDKCLVPSSPAV</sequence>
<dbReference type="EMBL" id="ALBS01000295">
    <property type="protein sequence ID" value="EJT46367.1"/>
    <property type="molecule type" value="Genomic_DNA"/>
</dbReference>
<protein>
    <submittedName>
        <fullName evidence="2">Uncharacterized protein</fullName>
    </submittedName>
</protein>
<name>J6EUA3_TRIAS</name>
<evidence type="ECO:0000313" key="2">
    <source>
        <dbReference type="EMBL" id="EJT46367.1"/>
    </source>
</evidence>
<proteinExistence type="predicted"/>
<dbReference type="VEuPathDB" id="FungiDB:A1Q1_05014"/>
<dbReference type="HOGENOM" id="CLU_960382_0_0_1"/>
<organism evidence="2 3">
    <name type="scientific">Trichosporon asahii var. asahii (strain ATCC 90039 / CBS 2479 / JCM 2466 / KCTC 7840 / NBRC 103889/ NCYC 2677 / UAMH 7654)</name>
    <name type="common">Yeast</name>
    <dbReference type="NCBI Taxonomy" id="1186058"/>
    <lineage>
        <taxon>Eukaryota</taxon>
        <taxon>Fungi</taxon>
        <taxon>Dikarya</taxon>
        <taxon>Basidiomycota</taxon>
        <taxon>Agaricomycotina</taxon>
        <taxon>Tremellomycetes</taxon>
        <taxon>Trichosporonales</taxon>
        <taxon>Trichosporonaceae</taxon>
        <taxon>Trichosporon</taxon>
    </lineage>
</organism>
<accession>J6EUA3</accession>
<dbReference type="KEGG" id="tasa:A1Q1_05014"/>
<comment type="caution">
    <text evidence="2">The sequence shown here is derived from an EMBL/GenBank/DDBJ whole genome shotgun (WGS) entry which is preliminary data.</text>
</comment>
<reference evidence="2 3" key="1">
    <citation type="journal article" date="2012" name="Eukaryot. Cell">
        <title>Draft genome sequence of CBS 2479, the standard type strain of Trichosporon asahii.</title>
        <authorList>
            <person name="Yang R.Y."/>
            <person name="Li H.T."/>
            <person name="Zhu H."/>
            <person name="Zhou G.P."/>
            <person name="Wang M."/>
            <person name="Wang L."/>
        </authorList>
    </citation>
    <scope>NUCLEOTIDE SEQUENCE [LARGE SCALE GENOMIC DNA]</scope>
    <source>
        <strain evidence="3">ATCC 90039 / CBS 2479 / JCM 2466 / KCTC 7840 / NCYC 2677 / UAMH 7654</strain>
    </source>
</reference>
<dbReference type="RefSeq" id="XP_014177296.1">
    <property type="nucleotide sequence ID" value="XM_014321821.1"/>
</dbReference>
<gene>
    <name evidence="2" type="ORF">A1Q1_05014</name>
</gene>